<dbReference type="Proteomes" id="UP001220324">
    <property type="component" value="Unassembled WGS sequence"/>
</dbReference>
<protein>
    <submittedName>
        <fullName evidence="2">Uncharacterized protein</fullName>
    </submittedName>
</protein>
<accession>A0AAD6CTC8</accession>
<sequence>MSFRIPTMMKPSLGGICYDSSEWEQLPVTPILCILQFKFTSEVNLEDPSHTASVLWQKSVEFVSSLQGFQGLYWAPVNQTTIIILIQWDSGLAWGRFQCSLGFSMLLGYLEHVINRCIQLALPDSLTNSPFRLELVSYGFSTQSDASHNALEERQSNFKEQWDSLCQPSGIDDMIYAYGDWLEDDCLIQKQYLGFGQAGQKEKDFKVENRYFAGLVFWKADLNLNIPSKIANQFAILAREANSVTASMTEDIRYTGVNTLEKAVPGALSSQQTWNYQLLNTTVIDRSDLDDASRREYEDKIHLKAVEESFTDGDQRRVPSPAGTWFRMGSINQYETLQMPDWCTPKTMLETISFRVLDKTSSHFKSAFGDLRDAIWKLSGWRGARQAVDPKDPTTTFLLAGCGNIKSAPAQAQQHFQQIIRDFETACAGTIQDLSYTQVPGPEPLDWQASNLEITNFYVSGHEGDIQSFKYAFDNLMTTTRMTRKYGPPISTARADAVFSHGTRYELDPQTSKFTSAWSWKSGIPGQEMWYTEFAERAQNEYENLGHIIDWLRTLCKSCDNVTLVFETIDNQNIGPLEMADRESKQLPRPGRMFGGSN</sequence>
<evidence type="ECO:0000313" key="2">
    <source>
        <dbReference type="EMBL" id="KAJ5538080.1"/>
    </source>
</evidence>
<reference evidence="2 3" key="1">
    <citation type="journal article" date="2023" name="IMA Fungus">
        <title>Comparative genomic study of the Penicillium genus elucidates a diverse pangenome and 15 lateral gene transfer events.</title>
        <authorList>
            <person name="Petersen C."/>
            <person name="Sorensen T."/>
            <person name="Nielsen M.R."/>
            <person name="Sondergaard T.E."/>
            <person name="Sorensen J.L."/>
            <person name="Fitzpatrick D.A."/>
            <person name="Frisvad J.C."/>
            <person name="Nielsen K.L."/>
        </authorList>
    </citation>
    <scope>NUCLEOTIDE SEQUENCE [LARGE SCALE GENOMIC DNA]</scope>
    <source>
        <strain evidence="2 3">IBT 35679</strain>
    </source>
</reference>
<proteinExistence type="predicted"/>
<feature type="region of interest" description="Disordered" evidence="1">
    <location>
        <begin position="579"/>
        <end position="598"/>
    </location>
</feature>
<keyword evidence="3" id="KW-1185">Reference proteome</keyword>
<organism evidence="2 3">
    <name type="scientific">Penicillium frequentans</name>
    <dbReference type="NCBI Taxonomy" id="3151616"/>
    <lineage>
        <taxon>Eukaryota</taxon>
        <taxon>Fungi</taxon>
        <taxon>Dikarya</taxon>
        <taxon>Ascomycota</taxon>
        <taxon>Pezizomycotina</taxon>
        <taxon>Eurotiomycetes</taxon>
        <taxon>Eurotiomycetidae</taxon>
        <taxon>Eurotiales</taxon>
        <taxon>Aspergillaceae</taxon>
        <taxon>Penicillium</taxon>
    </lineage>
</organism>
<evidence type="ECO:0000256" key="1">
    <source>
        <dbReference type="SAM" id="MobiDB-lite"/>
    </source>
</evidence>
<dbReference type="AlphaFoldDB" id="A0AAD6CTC8"/>
<name>A0AAD6CTC8_9EURO</name>
<evidence type="ECO:0000313" key="3">
    <source>
        <dbReference type="Proteomes" id="UP001220324"/>
    </source>
</evidence>
<comment type="caution">
    <text evidence="2">The sequence shown here is derived from an EMBL/GenBank/DDBJ whole genome shotgun (WGS) entry which is preliminary data.</text>
</comment>
<gene>
    <name evidence="2" type="ORF">N7494_007559</name>
</gene>
<dbReference type="EMBL" id="JAQIZZ010000006">
    <property type="protein sequence ID" value="KAJ5538080.1"/>
    <property type="molecule type" value="Genomic_DNA"/>
</dbReference>